<feature type="domain" description="AP5B1 C-terminal" evidence="3">
    <location>
        <begin position="752"/>
        <end position="851"/>
    </location>
</feature>
<dbReference type="Pfam" id="PF21590">
    <property type="entry name" value="AP5B1_C"/>
    <property type="match status" value="1"/>
</dbReference>
<sequence length="860" mass="95031">MTDCLITTSCSPASLDFLDLLLQTAQDTSDLHAESAVRALRFTACDCLREIEACSPGLLSQRLELLNGLRQREPTCLHQSYAFLCTLVLRNAVYQLTQEADAGAEHLKALLGGNTSVTLEAEQDLLPVKSKGSAALFSLILGPMGTVPTLQTGADFRELRSVLSTFLEESYLLTPLCQAVLLHRLTEVVSMVPAVPPAVFRAQLLRLLGTSEVCILQNEVCLLHSTLLMKQAFTDSLFSAEDEAFILKRLVMLSQHPLLSTSEKLFYTDCILHFPENRPISSSSDGDEALPVLLTPQLASALVPTVFNDSTTMLTRFKLLSLVYIEEGEGEAGDGTGMAYLYDHLTTLLNIVENGGSREIVVTFFRATFLFLVHFWHVEAYAHNLVEKLCDLYMHHCCLAPHLINLADQTQNKLTDSGWAVGLLKALQGVITKAPMSQITPKDLSWHLRMLARVAQEGQILQDSTVRCLANFISPSASPLHLSRDWRLGNKLLGVCRRLLDHPGLDSLLVPLADVLQQLACHYGDTDIQDHARLYYTLLTTLSREKLSGILSRGFTEGGQQVKRRLLSCIMAEGEGLTNTLTIHPTERAMIRLVEVPSEAPEDTLSDPQESVVEDCLGEGDVVLAEYRAQFTDPGFASQITLNYQLKHTEAGDSSFDQLFTISLHFRLSDSNYEDLSDITVPCLIRGRLLPAVQLRLKPRQPQPTTLSASAIFTTQDGLSWSTVLADVPVAFHQLFRPLPAPPSWGRGRKLRLFDGLWEELGSEESASDCTTSLFCCQLTEAALLALLHKHLLPFLLSDPCPGAELKVLLFLPPQSHVLLKIRSEEDAVHFSIATDTWHLLPHVNSYLLTLTSSQEDTCG</sequence>
<gene>
    <name evidence="4" type="ORF">GSTENG00014181001</name>
</gene>
<name>Q4SQW9_TETNG</name>
<dbReference type="PANTHER" id="PTHR34033">
    <property type="entry name" value="AP-5 COMPLEX SUBUNIT BETA-1"/>
    <property type="match status" value="1"/>
</dbReference>
<dbReference type="InterPro" id="IPR048981">
    <property type="entry name" value="AP5B1_C"/>
</dbReference>
<evidence type="ECO:0000313" key="4">
    <source>
        <dbReference type="EMBL" id="CAF96963.1"/>
    </source>
</evidence>
<dbReference type="GO" id="GO:0005765">
    <property type="term" value="C:lysosomal membrane"/>
    <property type="evidence" value="ECO:0007669"/>
    <property type="project" value="TreeGrafter"/>
</dbReference>
<dbReference type="GO" id="GO:0030119">
    <property type="term" value="C:AP-type membrane coat adaptor complex"/>
    <property type="evidence" value="ECO:0007669"/>
    <property type="project" value="TreeGrafter"/>
</dbReference>
<feature type="domain" description="AP5B1 middle" evidence="1">
    <location>
        <begin position="155"/>
        <end position="547"/>
    </location>
</feature>
<proteinExistence type="predicted"/>
<comment type="caution">
    <text evidence="4">The sequence shown here is derived from an EMBL/GenBank/DDBJ whole genome shotgun (WGS) entry which is preliminary data.</text>
</comment>
<feature type="domain" description="AP-5 complex subunit beta-1 beta-barrel" evidence="2">
    <location>
        <begin position="658"/>
        <end position="728"/>
    </location>
</feature>
<accession>Q4SQW9</accession>
<dbReference type="AlphaFoldDB" id="Q4SQW9"/>
<dbReference type="PANTHER" id="PTHR34033:SF1">
    <property type="entry name" value="AP-5 COMPLEX SUBUNIT BETA-1"/>
    <property type="match status" value="1"/>
</dbReference>
<protein>
    <submittedName>
        <fullName evidence="4">(spotted green pufferfish) hypothetical protein</fullName>
    </submittedName>
</protein>
<dbReference type="InterPro" id="IPR016024">
    <property type="entry name" value="ARM-type_fold"/>
</dbReference>
<dbReference type="EMBL" id="CAAE01014528">
    <property type="protein sequence ID" value="CAF96963.1"/>
    <property type="molecule type" value="Genomic_DNA"/>
</dbReference>
<dbReference type="InterPro" id="IPR048979">
    <property type="entry name" value="AP5B1_middle"/>
</dbReference>
<dbReference type="SUPFAM" id="SSF48371">
    <property type="entry name" value="ARM repeat"/>
    <property type="match status" value="1"/>
</dbReference>
<evidence type="ECO:0000259" key="1">
    <source>
        <dbReference type="Pfam" id="PF21588"/>
    </source>
</evidence>
<dbReference type="InterPro" id="IPR038741">
    <property type="entry name" value="AP5B1"/>
</dbReference>
<reference evidence="4" key="2">
    <citation type="submission" date="2004-02" db="EMBL/GenBank/DDBJ databases">
        <authorList>
            <consortium name="Genoscope"/>
            <consortium name="Whitehead Institute Centre for Genome Research"/>
        </authorList>
    </citation>
    <scope>NUCLEOTIDE SEQUENCE</scope>
</reference>
<dbReference type="Pfam" id="PF21588">
    <property type="entry name" value="AP5B1_middle"/>
    <property type="match status" value="1"/>
</dbReference>
<evidence type="ECO:0000259" key="3">
    <source>
        <dbReference type="Pfam" id="PF21590"/>
    </source>
</evidence>
<dbReference type="InterPro" id="IPR048980">
    <property type="entry name" value="AP5B1_barrel"/>
</dbReference>
<evidence type="ECO:0000259" key="2">
    <source>
        <dbReference type="Pfam" id="PF21589"/>
    </source>
</evidence>
<organism evidence="4">
    <name type="scientific">Tetraodon nigroviridis</name>
    <name type="common">Spotted green pufferfish</name>
    <name type="synonym">Chelonodon nigroviridis</name>
    <dbReference type="NCBI Taxonomy" id="99883"/>
    <lineage>
        <taxon>Eukaryota</taxon>
        <taxon>Metazoa</taxon>
        <taxon>Chordata</taxon>
        <taxon>Craniata</taxon>
        <taxon>Vertebrata</taxon>
        <taxon>Euteleostomi</taxon>
        <taxon>Actinopterygii</taxon>
        <taxon>Neopterygii</taxon>
        <taxon>Teleostei</taxon>
        <taxon>Neoteleostei</taxon>
        <taxon>Acanthomorphata</taxon>
        <taxon>Eupercaria</taxon>
        <taxon>Tetraodontiformes</taxon>
        <taxon>Tetradontoidea</taxon>
        <taxon>Tetraodontidae</taxon>
        <taxon>Tetraodon</taxon>
    </lineage>
</organism>
<dbReference type="KEGG" id="tng:GSTEN00014181G001"/>
<dbReference type="GO" id="GO:0016197">
    <property type="term" value="P:endosomal transport"/>
    <property type="evidence" value="ECO:0007669"/>
    <property type="project" value="InterPro"/>
</dbReference>
<dbReference type="Pfam" id="PF21589">
    <property type="entry name" value="AP5B1_barrel"/>
    <property type="match status" value="1"/>
</dbReference>
<dbReference type="OrthoDB" id="646197at2759"/>
<reference evidence="4" key="1">
    <citation type="journal article" date="2004" name="Nature">
        <title>Genome duplication in the teleost fish Tetraodon nigroviridis reveals the early vertebrate proto-karyotype.</title>
        <authorList>
            <person name="Jaillon O."/>
            <person name="Aury J.-M."/>
            <person name="Brunet F."/>
            <person name="Petit J.-L."/>
            <person name="Stange-Thomann N."/>
            <person name="Mauceli E."/>
            <person name="Bouneau L."/>
            <person name="Fischer C."/>
            <person name="Ozouf-Costaz C."/>
            <person name="Bernot A."/>
            <person name="Nicaud S."/>
            <person name="Jaffe D."/>
            <person name="Fisher S."/>
            <person name="Lutfalla G."/>
            <person name="Dossat C."/>
            <person name="Segurens B."/>
            <person name="Dasilva C."/>
            <person name="Salanoubat M."/>
            <person name="Levy M."/>
            <person name="Boudet N."/>
            <person name="Castellano S."/>
            <person name="Anthouard V."/>
            <person name="Jubin C."/>
            <person name="Castelli V."/>
            <person name="Katinka M."/>
            <person name="Vacherie B."/>
            <person name="Biemont C."/>
            <person name="Skalli Z."/>
            <person name="Cattolico L."/>
            <person name="Poulain J."/>
            <person name="De Berardinis V."/>
            <person name="Cruaud C."/>
            <person name="Duprat S."/>
            <person name="Brottier P."/>
            <person name="Coutanceau J.-P."/>
            <person name="Gouzy J."/>
            <person name="Parra G."/>
            <person name="Lardier G."/>
            <person name="Chapple C."/>
            <person name="McKernan K.J."/>
            <person name="McEwan P."/>
            <person name="Bosak S."/>
            <person name="Kellis M."/>
            <person name="Volff J.-N."/>
            <person name="Guigo R."/>
            <person name="Zody M.C."/>
            <person name="Mesirov J."/>
            <person name="Lindblad-Toh K."/>
            <person name="Birren B."/>
            <person name="Nusbaum C."/>
            <person name="Kahn D."/>
            <person name="Robinson-Rechavi M."/>
            <person name="Laudet V."/>
            <person name="Schachter V."/>
            <person name="Quetier F."/>
            <person name="Saurin W."/>
            <person name="Scarpelli C."/>
            <person name="Wincker P."/>
            <person name="Lander E.S."/>
            <person name="Weissenbach J."/>
            <person name="Roest Crollius H."/>
        </authorList>
    </citation>
    <scope>NUCLEOTIDE SEQUENCE [LARGE SCALE GENOMIC DNA]</scope>
</reference>